<accession>A0A9N9B3C4</accession>
<feature type="domain" description="F-box" evidence="2">
    <location>
        <begin position="37"/>
        <end position="85"/>
    </location>
</feature>
<dbReference type="AlphaFoldDB" id="A0A9N9B3C4"/>
<dbReference type="SUPFAM" id="SSF81383">
    <property type="entry name" value="F-box domain"/>
    <property type="match status" value="1"/>
</dbReference>
<evidence type="ECO:0000313" key="4">
    <source>
        <dbReference type="Proteomes" id="UP000789342"/>
    </source>
</evidence>
<dbReference type="Gene3D" id="1.20.1280.50">
    <property type="match status" value="1"/>
</dbReference>
<reference evidence="3" key="1">
    <citation type="submission" date="2021-06" db="EMBL/GenBank/DDBJ databases">
        <authorList>
            <person name="Kallberg Y."/>
            <person name="Tangrot J."/>
            <person name="Rosling A."/>
        </authorList>
    </citation>
    <scope>NUCLEOTIDE SEQUENCE</scope>
    <source>
        <strain evidence="3">CL551</strain>
    </source>
</reference>
<dbReference type="InterPro" id="IPR036047">
    <property type="entry name" value="F-box-like_dom_sf"/>
</dbReference>
<keyword evidence="4" id="KW-1185">Reference proteome</keyword>
<dbReference type="Pfam" id="PF12937">
    <property type="entry name" value="F-box-like"/>
    <property type="match status" value="1"/>
</dbReference>
<protein>
    <submittedName>
        <fullName evidence="3">9129_t:CDS:1</fullName>
    </submittedName>
</protein>
<organism evidence="3 4">
    <name type="scientific">Acaulospora morrowiae</name>
    <dbReference type="NCBI Taxonomy" id="94023"/>
    <lineage>
        <taxon>Eukaryota</taxon>
        <taxon>Fungi</taxon>
        <taxon>Fungi incertae sedis</taxon>
        <taxon>Mucoromycota</taxon>
        <taxon>Glomeromycotina</taxon>
        <taxon>Glomeromycetes</taxon>
        <taxon>Diversisporales</taxon>
        <taxon>Acaulosporaceae</taxon>
        <taxon>Acaulospora</taxon>
    </lineage>
</organism>
<feature type="region of interest" description="Disordered" evidence="1">
    <location>
        <begin position="1"/>
        <end position="26"/>
    </location>
</feature>
<dbReference type="InterPro" id="IPR001810">
    <property type="entry name" value="F-box_dom"/>
</dbReference>
<evidence type="ECO:0000259" key="2">
    <source>
        <dbReference type="PROSITE" id="PS50181"/>
    </source>
</evidence>
<proteinExistence type="predicted"/>
<dbReference type="OrthoDB" id="2332813at2759"/>
<gene>
    <name evidence="3" type="ORF">AMORRO_LOCUS5715</name>
</gene>
<dbReference type="Proteomes" id="UP000789342">
    <property type="component" value="Unassembled WGS sequence"/>
</dbReference>
<dbReference type="PROSITE" id="PS50181">
    <property type="entry name" value="FBOX"/>
    <property type="match status" value="1"/>
</dbReference>
<sequence length="441" mass="51462">MELETHIISTRRQSYKRSRTTSRLGGPASTPINSVYLPVAMRIPQEILCNIFNYLVDHPVHYTRVARVCKSWQLAADSHLYWRHLVTKLNLIPPKPRARKYKTYKQVVERDWNSFCSLCFRGRHNGFERLNIRSMETNLSTIAEIYRNTKTNWFHIFDEDGTDFQVSFKTELSGSEIFKAIKSDSDNSKPSASAAIANQQDSHHIVNSLVTTEPDRSSFAISSQRSAPASYNHKRNSVHHQLCKLCNMRIFNTGLSKSERYSLLTSMLSDYGYIFPNNSRSCLEYVECGMGNPTAVVRTFVELSWYYKYTNYKSLRVIEENPPEESGDEDDDMRDMRYILRFDRNDDYYDHDGISIRDLATYISPYRIDVDRGKKLALKEWVNKRLKKGITKLPRDDPETQERPPKTLWVEIDNIIIEQLNSSDDNRNEEFEAESSRMAQY</sequence>
<comment type="caution">
    <text evidence="3">The sequence shown here is derived from an EMBL/GenBank/DDBJ whole genome shotgun (WGS) entry which is preliminary data.</text>
</comment>
<evidence type="ECO:0000256" key="1">
    <source>
        <dbReference type="SAM" id="MobiDB-lite"/>
    </source>
</evidence>
<evidence type="ECO:0000313" key="3">
    <source>
        <dbReference type="EMBL" id="CAG8554205.1"/>
    </source>
</evidence>
<dbReference type="EMBL" id="CAJVPV010003545">
    <property type="protein sequence ID" value="CAG8554205.1"/>
    <property type="molecule type" value="Genomic_DNA"/>
</dbReference>
<name>A0A9N9B3C4_9GLOM</name>
<feature type="region of interest" description="Disordered" evidence="1">
    <location>
        <begin position="421"/>
        <end position="441"/>
    </location>
</feature>